<feature type="transmembrane region" description="Helical" evidence="1">
    <location>
        <begin position="30"/>
        <end position="52"/>
    </location>
</feature>
<dbReference type="AlphaFoldDB" id="A0A8S9ZJV9"/>
<evidence type="ECO:0000313" key="2">
    <source>
        <dbReference type="EMBL" id="KAF7633474.1"/>
    </source>
</evidence>
<reference evidence="2" key="1">
    <citation type="journal article" date="2020" name="Ecol. Evol.">
        <title>Genome structure and content of the rice root-knot nematode (Meloidogyne graminicola).</title>
        <authorList>
            <person name="Phan N.T."/>
            <person name="Danchin E.G.J."/>
            <person name="Klopp C."/>
            <person name="Perfus-Barbeoch L."/>
            <person name="Kozlowski D.K."/>
            <person name="Koutsovoulos G.D."/>
            <person name="Lopez-Roques C."/>
            <person name="Bouchez O."/>
            <person name="Zahm M."/>
            <person name="Besnard G."/>
            <person name="Bellafiore S."/>
        </authorList>
    </citation>
    <scope>NUCLEOTIDE SEQUENCE</scope>
    <source>
        <strain evidence="2">VN-18</strain>
    </source>
</reference>
<keyword evidence="1" id="KW-0472">Membrane</keyword>
<sequence>MKKLKYLILLFLTTIDRIISLSGNEWNILSIIIIHLTLILSIVEIIVFIKLYSFNKGNYNKFIKSNLNKHYKLNSRYQQLENVYTGNQLTPSFIFHFLNILGSNLVCIGTNYIKLNNDSFNILIATIFILHAIAKLGTELTLIIFHPILRKKLFKIILKLSKYIKCLNNIKVENEFNIKMTNNSKEQNLHFEMLKEAWK</sequence>
<comment type="caution">
    <text evidence="2">The sequence shown here is derived from an EMBL/GenBank/DDBJ whole genome shotgun (WGS) entry which is preliminary data.</text>
</comment>
<dbReference type="Proteomes" id="UP000605970">
    <property type="component" value="Unassembled WGS sequence"/>
</dbReference>
<accession>A0A8S9ZJV9</accession>
<protein>
    <submittedName>
        <fullName evidence="2">Uncharacterized protein</fullName>
    </submittedName>
</protein>
<evidence type="ECO:0000313" key="3">
    <source>
        <dbReference type="Proteomes" id="UP000605970"/>
    </source>
</evidence>
<organism evidence="2 3">
    <name type="scientific">Meloidogyne graminicola</name>
    <dbReference type="NCBI Taxonomy" id="189291"/>
    <lineage>
        <taxon>Eukaryota</taxon>
        <taxon>Metazoa</taxon>
        <taxon>Ecdysozoa</taxon>
        <taxon>Nematoda</taxon>
        <taxon>Chromadorea</taxon>
        <taxon>Rhabditida</taxon>
        <taxon>Tylenchina</taxon>
        <taxon>Tylenchomorpha</taxon>
        <taxon>Tylenchoidea</taxon>
        <taxon>Meloidogynidae</taxon>
        <taxon>Meloidogyninae</taxon>
        <taxon>Meloidogyne</taxon>
    </lineage>
</organism>
<dbReference type="OrthoDB" id="5900617at2759"/>
<name>A0A8S9ZJV9_9BILA</name>
<feature type="transmembrane region" description="Helical" evidence="1">
    <location>
        <begin position="93"/>
        <end position="113"/>
    </location>
</feature>
<dbReference type="EMBL" id="JABEBT010000076">
    <property type="protein sequence ID" value="KAF7633474.1"/>
    <property type="molecule type" value="Genomic_DNA"/>
</dbReference>
<keyword evidence="3" id="KW-1185">Reference proteome</keyword>
<keyword evidence="1" id="KW-0812">Transmembrane</keyword>
<evidence type="ECO:0000256" key="1">
    <source>
        <dbReference type="SAM" id="Phobius"/>
    </source>
</evidence>
<gene>
    <name evidence="2" type="ORF">Mgra_00007163</name>
</gene>
<keyword evidence="1" id="KW-1133">Transmembrane helix</keyword>
<proteinExistence type="predicted"/>
<feature type="transmembrane region" description="Helical" evidence="1">
    <location>
        <begin position="119"/>
        <end position="145"/>
    </location>
</feature>